<reference evidence="1 2" key="1">
    <citation type="journal article" date="2016" name="Proc. Natl. Acad. Sci. U.S.A.">
        <title>Lipid metabolic changes in an early divergent fungus govern the establishment of a mutualistic symbiosis with endobacteria.</title>
        <authorList>
            <person name="Lastovetsky O.A."/>
            <person name="Gaspar M.L."/>
            <person name="Mondo S.J."/>
            <person name="LaButti K.M."/>
            <person name="Sandor L."/>
            <person name="Grigoriev I.V."/>
            <person name="Henry S.A."/>
            <person name="Pawlowska T.E."/>
        </authorList>
    </citation>
    <scope>NUCLEOTIDE SEQUENCE [LARGE SCALE GENOMIC DNA]</scope>
    <source>
        <strain evidence="1 2">ATCC 11559</strain>
    </source>
</reference>
<protein>
    <submittedName>
        <fullName evidence="1">Uncharacterized protein</fullName>
    </submittedName>
</protein>
<accession>A0A1X0SDJ7</accession>
<feature type="non-terminal residue" evidence="1">
    <location>
        <position position="1"/>
    </location>
</feature>
<dbReference type="VEuPathDB" id="FungiDB:BCV72DRAFT_182828"/>
<dbReference type="EMBL" id="KV921267">
    <property type="protein sequence ID" value="ORE22385.1"/>
    <property type="molecule type" value="Genomic_DNA"/>
</dbReference>
<evidence type="ECO:0000313" key="2">
    <source>
        <dbReference type="Proteomes" id="UP000242381"/>
    </source>
</evidence>
<proteinExistence type="predicted"/>
<sequence length="57" mass="6966">SEFNRKLQTFFPDFGSYKQLISYLYISYFNNDSFKRWARAYQSAIYINIQTNNYIES</sequence>
<evidence type="ECO:0000313" key="1">
    <source>
        <dbReference type="EMBL" id="ORE22385.1"/>
    </source>
</evidence>
<dbReference type="AlphaFoldDB" id="A0A1X0SDJ7"/>
<name>A0A1X0SDJ7_RHIZD</name>
<gene>
    <name evidence="1" type="ORF">BCV71DRAFT_171932</name>
</gene>
<organism evidence="1 2">
    <name type="scientific">Rhizopus microsporus</name>
    <dbReference type="NCBI Taxonomy" id="58291"/>
    <lineage>
        <taxon>Eukaryota</taxon>
        <taxon>Fungi</taxon>
        <taxon>Fungi incertae sedis</taxon>
        <taxon>Mucoromycota</taxon>
        <taxon>Mucoromycotina</taxon>
        <taxon>Mucoromycetes</taxon>
        <taxon>Mucorales</taxon>
        <taxon>Mucorineae</taxon>
        <taxon>Rhizopodaceae</taxon>
        <taxon>Rhizopus</taxon>
    </lineage>
</organism>
<dbReference type="Proteomes" id="UP000242381">
    <property type="component" value="Unassembled WGS sequence"/>
</dbReference>